<dbReference type="AlphaFoldDB" id="A0A0C7P544"/>
<dbReference type="HOGENOM" id="CLU_111961_0_0_0"/>
<sequence length="206" mass="24302">MDSKKFDLWAEEYDKSVQISSDNNEFPFAGYNNLLNTIYNIIHKKEKASVLDIGFGTGTLIKKLYDEGYEIYGVDFSKKMIEIAKDKMPLAKLYQYDFSKGLPQEIENNKFDYIISTYAMHHLEDNYKVQFINKLKELLSKEGEIIIGDIAFKTRTLLEKCKKDYSKYWDDEETYIIFDEIKEFFHQDNIHFIPISHCAGILHLKK</sequence>
<evidence type="ECO:0000259" key="1">
    <source>
        <dbReference type="Pfam" id="PF13847"/>
    </source>
</evidence>
<dbReference type="RefSeq" id="WP_197539526.1">
    <property type="nucleotide sequence ID" value="NZ_LN824141.1"/>
</dbReference>
<keyword evidence="2" id="KW-0808">Transferase</keyword>
<dbReference type="Gene3D" id="3.40.50.150">
    <property type="entry name" value="Vaccinia Virus protein VP39"/>
    <property type="match status" value="1"/>
</dbReference>
<organism evidence="2 3">
    <name type="scientific">Defluviitoga tunisiensis</name>
    <dbReference type="NCBI Taxonomy" id="1006576"/>
    <lineage>
        <taxon>Bacteria</taxon>
        <taxon>Thermotogati</taxon>
        <taxon>Thermotogota</taxon>
        <taxon>Thermotogae</taxon>
        <taxon>Petrotogales</taxon>
        <taxon>Petrotogaceae</taxon>
        <taxon>Defluviitoga</taxon>
    </lineage>
</organism>
<keyword evidence="3" id="KW-1185">Reference proteome</keyword>
<dbReference type="CDD" id="cd02440">
    <property type="entry name" value="AdoMet_MTases"/>
    <property type="match status" value="1"/>
</dbReference>
<evidence type="ECO:0000313" key="2">
    <source>
        <dbReference type="EMBL" id="CEP78944.1"/>
    </source>
</evidence>
<dbReference type="InterPro" id="IPR029063">
    <property type="entry name" value="SAM-dependent_MTases_sf"/>
</dbReference>
<dbReference type="SUPFAM" id="SSF53335">
    <property type="entry name" value="S-adenosyl-L-methionine-dependent methyltransferases"/>
    <property type="match status" value="1"/>
</dbReference>
<dbReference type="InterPro" id="IPR025714">
    <property type="entry name" value="Methyltranfer_dom"/>
</dbReference>
<dbReference type="PANTHER" id="PTHR43861">
    <property type="entry name" value="TRANS-ACONITATE 2-METHYLTRANSFERASE-RELATED"/>
    <property type="match status" value="1"/>
</dbReference>
<name>A0A0C7P544_DEFTU</name>
<dbReference type="Pfam" id="PF13847">
    <property type="entry name" value="Methyltransf_31"/>
    <property type="match status" value="1"/>
</dbReference>
<feature type="domain" description="Methyltransferase" evidence="1">
    <location>
        <begin position="45"/>
        <end position="172"/>
    </location>
</feature>
<dbReference type="EMBL" id="LN824141">
    <property type="protein sequence ID" value="CEP78944.1"/>
    <property type="molecule type" value="Genomic_DNA"/>
</dbReference>
<evidence type="ECO:0000313" key="3">
    <source>
        <dbReference type="Proteomes" id="UP000032809"/>
    </source>
</evidence>
<accession>A0A0C7P544</accession>
<gene>
    <name evidence="2" type="ORF">DTL3_1655</name>
</gene>
<dbReference type="GO" id="GO:0032259">
    <property type="term" value="P:methylation"/>
    <property type="evidence" value="ECO:0007669"/>
    <property type="project" value="UniProtKB-KW"/>
</dbReference>
<dbReference type="Proteomes" id="UP000032809">
    <property type="component" value="Chromosome I"/>
</dbReference>
<dbReference type="GO" id="GO:0008168">
    <property type="term" value="F:methyltransferase activity"/>
    <property type="evidence" value="ECO:0007669"/>
    <property type="project" value="UniProtKB-KW"/>
</dbReference>
<proteinExistence type="predicted"/>
<dbReference type="KEGG" id="dtn:DTL3_1655"/>
<dbReference type="STRING" id="1006576.DTL3_1655"/>
<keyword evidence="2" id="KW-0489">Methyltransferase</keyword>
<protein>
    <submittedName>
        <fullName evidence="2">SAM-dependent methyltransferase</fullName>
    </submittedName>
</protein>
<reference evidence="3" key="1">
    <citation type="submission" date="2014-11" db="EMBL/GenBank/DDBJ databases">
        <authorList>
            <person name="Wibberg D."/>
        </authorList>
    </citation>
    <scope>NUCLEOTIDE SEQUENCE [LARGE SCALE GENOMIC DNA]</scope>
    <source>
        <strain evidence="3">L3</strain>
    </source>
</reference>